<evidence type="ECO:0000256" key="11">
    <source>
        <dbReference type="ARBA" id="ARBA00022989"/>
    </source>
</evidence>
<reference evidence="17" key="1">
    <citation type="submission" date="2023-07" db="EMBL/GenBank/DDBJ databases">
        <title>Sequencing the genomes of 1000 actinobacteria strains.</title>
        <authorList>
            <person name="Klenk H.-P."/>
        </authorList>
    </citation>
    <scope>NUCLEOTIDE SEQUENCE</scope>
    <source>
        <strain evidence="17">DSM 13988</strain>
    </source>
</reference>
<comment type="subcellular location">
    <subcellularLocation>
        <location evidence="2">Cell membrane</location>
        <topology evidence="2">Multi-pass membrane protein</topology>
    </subcellularLocation>
</comment>
<dbReference type="EMBL" id="JAVDUI010000001">
    <property type="protein sequence ID" value="MDR6891814.1"/>
    <property type="molecule type" value="Genomic_DNA"/>
</dbReference>
<feature type="compositionally biased region" description="Basic and acidic residues" evidence="15">
    <location>
        <begin position="124"/>
        <end position="135"/>
    </location>
</feature>
<keyword evidence="8" id="KW-0547">Nucleotide-binding</keyword>
<feature type="domain" description="Histidine kinase" evidence="16">
    <location>
        <begin position="466"/>
        <end position="584"/>
    </location>
</feature>
<dbReference type="SUPFAM" id="SSF103190">
    <property type="entry name" value="Sensory domain-like"/>
    <property type="match status" value="1"/>
</dbReference>
<comment type="catalytic activity">
    <reaction evidence="1">
        <text>ATP + protein L-histidine = ADP + protein N-phospho-L-histidine.</text>
        <dbReference type="EC" id="2.7.13.3"/>
    </reaction>
</comment>
<dbReference type="Gene3D" id="1.10.287.130">
    <property type="match status" value="1"/>
</dbReference>
<dbReference type="InterPro" id="IPR016120">
    <property type="entry name" value="Sig_transdc_His_kin_SpoOB"/>
</dbReference>
<dbReference type="PANTHER" id="PTHR42878:SF7">
    <property type="entry name" value="SENSOR HISTIDINE KINASE GLRK"/>
    <property type="match status" value="1"/>
</dbReference>
<evidence type="ECO:0000313" key="18">
    <source>
        <dbReference type="Proteomes" id="UP001247307"/>
    </source>
</evidence>
<dbReference type="GO" id="GO:0005886">
    <property type="term" value="C:plasma membrane"/>
    <property type="evidence" value="ECO:0007669"/>
    <property type="project" value="UniProtKB-SubCell"/>
</dbReference>
<dbReference type="AlphaFoldDB" id="A0AAE3YGM2"/>
<dbReference type="InterPro" id="IPR029151">
    <property type="entry name" value="Sensor-like_sf"/>
</dbReference>
<organism evidence="17 18">
    <name type="scientific">Falsarthrobacter nasiphocae</name>
    <dbReference type="NCBI Taxonomy" id="189863"/>
    <lineage>
        <taxon>Bacteria</taxon>
        <taxon>Bacillati</taxon>
        <taxon>Actinomycetota</taxon>
        <taxon>Actinomycetes</taxon>
        <taxon>Micrococcales</taxon>
        <taxon>Micrococcaceae</taxon>
        <taxon>Falsarthrobacter</taxon>
    </lineage>
</organism>
<evidence type="ECO:0000256" key="7">
    <source>
        <dbReference type="ARBA" id="ARBA00022692"/>
    </source>
</evidence>
<dbReference type="InterPro" id="IPR033463">
    <property type="entry name" value="sCache_3"/>
</dbReference>
<evidence type="ECO:0000256" key="15">
    <source>
        <dbReference type="SAM" id="MobiDB-lite"/>
    </source>
</evidence>
<dbReference type="InterPro" id="IPR005467">
    <property type="entry name" value="His_kinase_dom"/>
</dbReference>
<dbReference type="SUPFAM" id="SSF55874">
    <property type="entry name" value="ATPase domain of HSP90 chaperone/DNA topoisomerase II/histidine kinase"/>
    <property type="match status" value="1"/>
</dbReference>
<dbReference type="GO" id="GO:0005524">
    <property type="term" value="F:ATP binding"/>
    <property type="evidence" value="ECO:0007669"/>
    <property type="project" value="UniProtKB-KW"/>
</dbReference>
<dbReference type="InterPro" id="IPR039506">
    <property type="entry name" value="SPOB_a"/>
</dbReference>
<dbReference type="Pfam" id="PF17203">
    <property type="entry name" value="sCache_3_2"/>
    <property type="match status" value="1"/>
</dbReference>
<dbReference type="PRINTS" id="PR00344">
    <property type="entry name" value="BCTRLSENSOR"/>
</dbReference>
<keyword evidence="18" id="KW-1185">Reference proteome</keyword>
<dbReference type="GO" id="GO:0000156">
    <property type="term" value="F:phosphorelay response regulator activity"/>
    <property type="evidence" value="ECO:0007669"/>
    <property type="project" value="TreeGrafter"/>
</dbReference>
<keyword evidence="4" id="KW-1003">Cell membrane</keyword>
<dbReference type="Pfam" id="PF02518">
    <property type="entry name" value="HATPase_c"/>
    <property type="match status" value="1"/>
</dbReference>
<dbReference type="Pfam" id="PF14689">
    <property type="entry name" value="SPOB_a"/>
    <property type="match status" value="1"/>
</dbReference>
<dbReference type="Gene3D" id="3.30.450.20">
    <property type="entry name" value="PAS domain"/>
    <property type="match status" value="2"/>
</dbReference>
<keyword evidence="13" id="KW-0472">Membrane</keyword>
<keyword evidence="10" id="KW-0067">ATP-binding</keyword>
<dbReference type="SMART" id="SM00387">
    <property type="entry name" value="HATPase_c"/>
    <property type="match status" value="1"/>
</dbReference>
<dbReference type="InterPro" id="IPR050351">
    <property type="entry name" value="BphY/WalK/GraS-like"/>
</dbReference>
<evidence type="ECO:0000256" key="13">
    <source>
        <dbReference type="ARBA" id="ARBA00023136"/>
    </source>
</evidence>
<evidence type="ECO:0000256" key="8">
    <source>
        <dbReference type="ARBA" id="ARBA00022741"/>
    </source>
</evidence>
<dbReference type="SUPFAM" id="SSF55890">
    <property type="entry name" value="Sporulation response regulatory protein Spo0B"/>
    <property type="match status" value="1"/>
</dbReference>
<evidence type="ECO:0000256" key="4">
    <source>
        <dbReference type="ARBA" id="ARBA00022475"/>
    </source>
</evidence>
<accession>A0AAE3YGM2</accession>
<dbReference type="InterPro" id="IPR003594">
    <property type="entry name" value="HATPase_dom"/>
</dbReference>
<comment type="caution">
    <text evidence="17">The sequence shown here is derived from an EMBL/GenBank/DDBJ whole genome shotgun (WGS) entry which is preliminary data.</text>
</comment>
<keyword evidence="11" id="KW-1133">Transmembrane helix</keyword>
<dbReference type="Proteomes" id="UP001247307">
    <property type="component" value="Unassembled WGS sequence"/>
</dbReference>
<evidence type="ECO:0000256" key="6">
    <source>
        <dbReference type="ARBA" id="ARBA00022679"/>
    </source>
</evidence>
<evidence type="ECO:0000259" key="16">
    <source>
        <dbReference type="PROSITE" id="PS50109"/>
    </source>
</evidence>
<dbReference type="GO" id="GO:0000155">
    <property type="term" value="F:phosphorelay sensor kinase activity"/>
    <property type="evidence" value="ECO:0007669"/>
    <property type="project" value="InterPro"/>
</dbReference>
<evidence type="ECO:0000256" key="5">
    <source>
        <dbReference type="ARBA" id="ARBA00022553"/>
    </source>
</evidence>
<evidence type="ECO:0000256" key="12">
    <source>
        <dbReference type="ARBA" id="ARBA00023012"/>
    </source>
</evidence>
<keyword evidence="7" id="KW-0812">Transmembrane</keyword>
<dbReference type="InterPro" id="IPR036890">
    <property type="entry name" value="HATPase_C_sf"/>
</dbReference>
<evidence type="ECO:0000256" key="14">
    <source>
        <dbReference type="ARBA" id="ARBA00039401"/>
    </source>
</evidence>
<dbReference type="GO" id="GO:0007234">
    <property type="term" value="P:osmosensory signaling via phosphorelay pathway"/>
    <property type="evidence" value="ECO:0007669"/>
    <property type="project" value="TreeGrafter"/>
</dbReference>
<dbReference type="EC" id="2.7.13.3" evidence="3"/>
<protein>
    <recommendedName>
        <fullName evidence="14">Sensor-like histidine kinase SenX3</fullName>
        <ecNumber evidence="3">2.7.13.3</ecNumber>
    </recommendedName>
</protein>
<dbReference type="InterPro" id="IPR004358">
    <property type="entry name" value="Sig_transdc_His_kin-like_C"/>
</dbReference>
<evidence type="ECO:0000256" key="10">
    <source>
        <dbReference type="ARBA" id="ARBA00022840"/>
    </source>
</evidence>
<sequence length="594" mass="62015">MSFRRLPAARGARTARRGRGFQRRLAGVMVGLVLIVAALIGASHAWRLNARIMESTQDKALTLARAVAAEPEIISEAARISSGPPPSPADLRTGPIQRAAADITRRTGALFVVVTDESGIRLSHPDPARLGERVSTDPSGALAGRDEVTGDTGTLGPSAGAKVPVRDGSGRIVGIVSVGFESGELAEQWLRDARWGILATLAAALLGVGASIVVSRSLHREILGLEPEEIAGLVTEQEAVLHGVDEGVLGVDPDFTVRVANRAALAMLPGVTVGAPADAEHVPDELVELLHHAAASAGSAASPLETGPHTGPRDAGTRTVVAGERILVCTVRPVRRRDADLGYAVVVRDRTQVQEMSRELADARALTAALRIQRHEFSNQLHTIAGLVDAGALEEASEYVLALTETRRLGSGMAGLECIEDESLRSFLAAKAAQAHERSASLVLGDSSGLTSRLRVPQGLQDTTTVLGNLVDNALAAAIAAQTPSPAVLVDIVEHDGVLHLAVTDTGAGIAEPELAFTQGYSRVPSLRGEAGGHGIGLPLVRRIARARGGDVWIGARAGTEIAAPELPHHWTGATVCARLPGVLLPPREQPDHP</sequence>
<dbReference type="PROSITE" id="PS50109">
    <property type="entry name" value="HIS_KIN"/>
    <property type="match status" value="1"/>
</dbReference>
<evidence type="ECO:0000313" key="17">
    <source>
        <dbReference type="EMBL" id="MDR6891814.1"/>
    </source>
</evidence>
<feature type="region of interest" description="Disordered" evidence="15">
    <location>
        <begin position="124"/>
        <end position="161"/>
    </location>
</feature>
<dbReference type="RefSeq" id="WP_309850031.1">
    <property type="nucleotide sequence ID" value="NZ_BAAAIU010000044.1"/>
</dbReference>
<proteinExistence type="predicted"/>
<evidence type="ECO:0000256" key="3">
    <source>
        <dbReference type="ARBA" id="ARBA00012438"/>
    </source>
</evidence>
<name>A0AAE3YGM2_9MICC</name>
<keyword evidence="9 17" id="KW-0418">Kinase</keyword>
<dbReference type="Gene3D" id="3.30.565.10">
    <property type="entry name" value="Histidine kinase-like ATPase, C-terminal domain"/>
    <property type="match status" value="1"/>
</dbReference>
<keyword evidence="12" id="KW-0902">Two-component regulatory system</keyword>
<keyword evidence="5" id="KW-0597">Phosphoprotein</keyword>
<dbReference type="GO" id="GO:0030295">
    <property type="term" value="F:protein kinase activator activity"/>
    <property type="evidence" value="ECO:0007669"/>
    <property type="project" value="TreeGrafter"/>
</dbReference>
<dbReference type="PANTHER" id="PTHR42878">
    <property type="entry name" value="TWO-COMPONENT HISTIDINE KINASE"/>
    <property type="match status" value="1"/>
</dbReference>
<evidence type="ECO:0000256" key="1">
    <source>
        <dbReference type="ARBA" id="ARBA00000085"/>
    </source>
</evidence>
<evidence type="ECO:0000256" key="2">
    <source>
        <dbReference type="ARBA" id="ARBA00004651"/>
    </source>
</evidence>
<gene>
    <name evidence="17" type="ORF">J2S35_000754</name>
</gene>
<evidence type="ECO:0000256" key="9">
    <source>
        <dbReference type="ARBA" id="ARBA00022777"/>
    </source>
</evidence>
<keyword evidence="6 17" id="KW-0808">Transferase</keyword>